<keyword evidence="5" id="KW-0997">Cell inner membrane</keyword>
<protein>
    <submittedName>
        <fullName evidence="11">Energy transducer TonB</fullName>
    </submittedName>
</protein>
<dbReference type="OrthoDB" id="1095452at2"/>
<dbReference type="Proteomes" id="UP000316008">
    <property type="component" value="Unassembled WGS sequence"/>
</dbReference>
<evidence type="ECO:0000256" key="5">
    <source>
        <dbReference type="ARBA" id="ARBA00022519"/>
    </source>
</evidence>
<reference evidence="11 12" key="1">
    <citation type="submission" date="2019-07" db="EMBL/GenBank/DDBJ databases">
        <authorList>
            <person name="Huq M.A."/>
        </authorList>
    </citation>
    <scope>NUCLEOTIDE SEQUENCE [LARGE SCALE GENOMIC DNA]</scope>
    <source>
        <strain evidence="11 12">MAH-3</strain>
    </source>
</reference>
<dbReference type="Gene3D" id="3.30.1150.10">
    <property type="match status" value="1"/>
</dbReference>
<comment type="similarity">
    <text evidence="2">Belongs to the TonB family.</text>
</comment>
<dbReference type="SUPFAM" id="SSF74653">
    <property type="entry name" value="TolA/TonB C-terminal domain"/>
    <property type="match status" value="1"/>
</dbReference>
<proteinExistence type="inferred from homology"/>
<evidence type="ECO:0000256" key="8">
    <source>
        <dbReference type="ARBA" id="ARBA00022989"/>
    </source>
</evidence>
<keyword evidence="4" id="KW-1003">Cell membrane</keyword>
<keyword evidence="3" id="KW-0813">Transport</keyword>
<keyword evidence="6" id="KW-0812">Transmembrane</keyword>
<dbReference type="GO" id="GO:0055085">
    <property type="term" value="P:transmembrane transport"/>
    <property type="evidence" value="ECO:0007669"/>
    <property type="project" value="InterPro"/>
</dbReference>
<accession>A0A556N378</accession>
<dbReference type="InterPro" id="IPR006260">
    <property type="entry name" value="TonB/TolA_C"/>
</dbReference>
<dbReference type="PANTHER" id="PTHR33446">
    <property type="entry name" value="PROTEIN TONB-RELATED"/>
    <property type="match status" value="1"/>
</dbReference>
<keyword evidence="12" id="KW-1185">Reference proteome</keyword>
<dbReference type="RefSeq" id="WP_144332194.1">
    <property type="nucleotide sequence ID" value="NZ_VLPL01000002.1"/>
</dbReference>
<evidence type="ECO:0000256" key="3">
    <source>
        <dbReference type="ARBA" id="ARBA00022448"/>
    </source>
</evidence>
<organism evidence="11 12">
    <name type="scientific">Fluviicola chungangensis</name>
    <dbReference type="NCBI Taxonomy" id="2597671"/>
    <lineage>
        <taxon>Bacteria</taxon>
        <taxon>Pseudomonadati</taxon>
        <taxon>Bacteroidota</taxon>
        <taxon>Flavobacteriia</taxon>
        <taxon>Flavobacteriales</taxon>
        <taxon>Crocinitomicaceae</taxon>
        <taxon>Fluviicola</taxon>
    </lineage>
</organism>
<evidence type="ECO:0000256" key="1">
    <source>
        <dbReference type="ARBA" id="ARBA00004383"/>
    </source>
</evidence>
<evidence type="ECO:0000256" key="6">
    <source>
        <dbReference type="ARBA" id="ARBA00022692"/>
    </source>
</evidence>
<dbReference type="InterPro" id="IPR051045">
    <property type="entry name" value="TonB-dependent_transducer"/>
</dbReference>
<comment type="subcellular location">
    <subcellularLocation>
        <location evidence="1">Cell inner membrane</location>
        <topology evidence="1">Single-pass membrane protein</topology>
        <orientation evidence="1">Periplasmic side</orientation>
    </subcellularLocation>
</comment>
<dbReference type="EMBL" id="VLPL01000002">
    <property type="protein sequence ID" value="TSJ46657.1"/>
    <property type="molecule type" value="Genomic_DNA"/>
</dbReference>
<evidence type="ECO:0000256" key="9">
    <source>
        <dbReference type="ARBA" id="ARBA00023136"/>
    </source>
</evidence>
<dbReference type="Pfam" id="PF03544">
    <property type="entry name" value="TonB_C"/>
    <property type="match status" value="1"/>
</dbReference>
<dbReference type="PANTHER" id="PTHR33446:SF2">
    <property type="entry name" value="PROTEIN TONB"/>
    <property type="match status" value="1"/>
</dbReference>
<dbReference type="AlphaFoldDB" id="A0A556N378"/>
<name>A0A556N378_9FLAO</name>
<evidence type="ECO:0000256" key="4">
    <source>
        <dbReference type="ARBA" id="ARBA00022475"/>
    </source>
</evidence>
<evidence type="ECO:0000256" key="2">
    <source>
        <dbReference type="ARBA" id="ARBA00006555"/>
    </source>
</evidence>
<feature type="domain" description="TonB C-terminal" evidence="10">
    <location>
        <begin position="59"/>
        <end position="151"/>
    </location>
</feature>
<sequence length="151" mass="17042">MKSGLQQLILICALQLVCKTVFSQVIEPSREPDTVKYIPAIEEQEPIYDVVDEPAEFPGGFTALQKYQAENLNYPQVALENGLQGRCYLQFIVTNKGVITNIEVKRGVPDCPECNKEAIRMVKSMPQWMPGKINGKPVRSRFILPVTFKLN</sequence>
<dbReference type="GO" id="GO:0098797">
    <property type="term" value="C:plasma membrane protein complex"/>
    <property type="evidence" value="ECO:0007669"/>
    <property type="project" value="TreeGrafter"/>
</dbReference>
<keyword evidence="9" id="KW-0472">Membrane</keyword>
<dbReference type="PROSITE" id="PS52015">
    <property type="entry name" value="TONB_CTD"/>
    <property type="match status" value="1"/>
</dbReference>
<keyword evidence="8" id="KW-1133">Transmembrane helix</keyword>
<dbReference type="GO" id="GO:0015031">
    <property type="term" value="P:protein transport"/>
    <property type="evidence" value="ECO:0007669"/>
    <property type="project" value="UniProtKB-KW"/>
</dbReference>
<evidence type="ECO:0000259" key="10">
    <source>
        <dbReference type="PROSITE" id="PS52015"/>
    </source>
</evidence>
<gene>
    <name evidence="11" type="ORF">FO442_05720</name>
</gene>
<evidence type="ECO:0000256" key="7">
    <source>
        <dbReference type="ARBA" id="ARBA00022927"/>
    </source>
</evidence>
<comment type="caution">
    <text evidence="11">The sequence shown here is derived from an EMBL/GenBank/DDBJ whole genome shotgun (WGS) entry which is preliminary data.</text>
</comment>
<keyword evidence="7" id="KW-0653">Protein transport</keyword>
<dbReference type="GO" id="GO:0031992">
    <property type="term" value="F:energy transducer activity"/>
    <property type="evidence" value="ECO:0007669"/>
    <property type="project" value="TreeGrafter"/>
</dbReference>
<evidence type="ECO:0000313" key="12">
    <source>
        <dbReference type="Proteomes" id="UP000316008"/>
    </source>
</evidence>
<evidence type="ECO:0000313" key="11">
    <source>
        <dbReference type="EMBL" id="TSJ46657.1"/>
    </source>
</evidence>
<dbReference type="NCBIfam" id="TIGR01352">
    <property type="entry name" value="tonB_Cterm"/>
    <property type="match status" value="1"/>
</dbReference>
<dbReference type="InterPro" id="IPR037682">
    <property type="entry name" value="TonB_C"/>
</dbReference>